<feature type="domain" description="C2H2-type" evidence="10">
    <location>
        <begin position="112"/>
        <end position="139"/>
    </location>
</feature>
<keyword evidence="5" id="KW-0862">Zinc</keyword>
<dbReference type="Ensembl" id="ENSHCOT00000019472.1">
    <property type="protein sequence ID" value="ENSHCOP00000025369.1"/>
    <property type="gene ID" value="ENSHCOG00000015459.1"/>
</dbReference>
<accession>A0A3Q2Z3W1</accession>
<feature type="compositionally biased region" description="Basic and acidic residues" evidence="9">
    <location>
        <begin position="37"/>
        <end position="70"/>
    </location>
</feature>
<comment type="subcellular location">
    <subcellularLocation>
        <location evidence="1">Nucleus</location>
    </subcellularLocation>
</comment>
<evidence type="ECO:0000256" key="1">
    <source>
        <dbReference type="ARBA" id="ARBA00004123"/>
    </source>
</evidence>
<evidence type="ECO:0000256" key="8">
    <source>
        <dbReference type="PROSITE-ProRule" id="PRU00042"/>
    </source>
</evidence>
<evidence type="ECO:0000256" key="4">
    <source>
        <dbReference type="ARBA" id="ARBA00022771"/>
    </source>
</evidence>
<name>A0A3Q2Z3W1_HIPCM</name>
<keyword evidence="2" id="KW-0479">Metal-binding</keyword>
<feature type="domain" description="C2H2-type" evidence="10">
    <location>
        <begin position="168"/>
        <end position="195"/>
    </location>
</feature>
<evidence type="ECO:0000256" key="5">
    <source>
        <dbReference type="ARBA" id="ARBA00022833"/>
    </source>
</evidence>
<sequence length="209" mass="23213">MVALLRMRAADCVGALDLNNPWFCFFSRPADLKQEDLGHEQQELESPQTKEEETRECPHVKKEEQEDEISKFPLTGVSVKGEQADGDQDGRSHSDGLLAPLSDGDGVTSQRLKCSQCGKTFVSKSTLKTHTRTHTWEKRFVCSVCGKTFSRNTSLTSHTRTHTGEKPFACSVCGQRFSERGNLAKHVITHTGEKPFICSATHTGEKPFA</sequence>
<dbReference type="AlphaFoldDB" id="A0A3Q2Z3W1"/>
<organism evidence="11 12">
    <name type="scientific">Hippocampus comes</name>
    <name type="common">Tiger tail seahorse</name>
    <dbReference type="NCBI Taxonomy" id="109280"/>
    <lineage>
        <taxon>Eukaryota</taxon>
        <taxon>Metazoa</taxon>
        <taxon>Chordata</taxon>
        <taxon>Craniata</taxon>
        <taxon>Vertebrata</taxon>
        <taxon>Euteleostomi</taxon>
        <taxon>Actinopterygii</taxon>
        <taxon>Neopterygii</taxon>
        <taxon>Teleostei</taxon>
        <taxon>Neoteleostei</taxon>
        <taxon>Acanthomorphata</taxon>
        <taxon>Syngnathiaria</taxon>
        <taxon>Syngnathiformes</taxon>
        <taxon>Syngnathoidei</taxon>
        <taxon>Syngnathidae</taxon>
        <taxon>Hippocampus</taxon>
    </lineage>
</organism>
<reference evidence="11" key="2">
    <citation type="submission" date="2025-09" db="UniProtKB">
        <authorList>
            <consortium name="Ensembl"/>
        </authorList>
    </citation>
    <scope>IDENTIFICATION</scope>
</reference>
<evidence type="ECO:0000256" key="7">
    <source>
        <dbReference type="ARBA" id="ARBA00023242"/>
    </source>
</evidence>
<keyword evidence="7" id="KW-0539">Nucleus</keyword>
<dbReference type="Gene3D" id="3.30.160.60">
    <property type="entry name" value="Classic Zinc Finger"/>
    <property type="match status" value="3"/>
</dbReference>
<dbReference type="PANTHER" id="PTHR16515:SF49">
    <property type="entry name" value="GASTRULA ZINC FINGER PROTEIN XLCGF49.1-LIKE-RELATED"/>
    <property type="match status" value="1"/>
</dbReference>
<proteinExistence type="predicted"/>
<dbReference type="GO" id="GO:0005634">
    <property type="term" value="C:nucleus"/>
    <property type="evidence" value="ECO:0007669"/>
    <property type="project" value="UniProtKB-SubCell"/>
</dbReference>
<keyword evidence="3" id="KW-0677">Repeat</keyword>
<keyword evidence="12" id="KW-1185">Reference proteome</keyword>
<evidence type="ECO:0000256" key="3">
    <source>
        <dbReference type="ARBA" id="ARBA00022737"/>
    </source>
</evidence>
<evidence type="ECO:0000259" key="10">
    <source>
        <dbReference type="PROSITE" id="PS50157"/>
    </source>
</evidence>
<dbReference type="PROSITE" id="PS50157">
    <property type="entry name" value="ZINC_FINGER_C2H2_2"/>
    <property type="match status" value="3"/>
</dbReference>
<dbReference type="PROSITE" id="PS00028">
    <property type="entry name" value="ZINC_FINGER_C2H2_1"/>
    <property type="match status" value="3"/>
</dbReference>
<dbReference type="InterPro" id="IPR036236">
    <property type="entry name" value="Znf_C2H2_sf"/>
</dbReference>
<dbReference type="Pfam" id="PF00096">
    <property type="entry name" value="zf-C2H2"/>
    <property type="match status" value="3"/>
</dbReference>
<evidence type="ECO:0000256" key="2">
    <source>
        <dbReference type="ARBA" id="ARBA00022723"/>
    </source>
</evidence>
<dbReference type="OMA" id="ICSATHT"/>
<dbReference type="Proteomes" id="UP000264820">
    <property type="component" value="Unplaced"/>
</dbReference>
<keyword evidence="6" id="KW-0238">DNA-binding</keyword>
<dbReference type="SUPFAM" id="SSF57667">
    <property type="entry name" value="beta-beta-alpha zinc fingers"/>
    <property type="match status" value="2"/>
</dbReference>
<keyword evidence="4 8" id="KW-0863">Zinc-finger</keyword>
<feature type="region of interest" description="Disordered" evidence="9">
    <location>
        <begin position="37"/>
        <end position="102"/>
    </location>
</feature>
<dbReference type="SMART" id="SM00355">
    <property type="entry name" value="ZnF_C2H2"/>
    <property type="match status" value="3"/>
</dbReference>
<dbReference type="GO" id="GO:0008270">
    <property type="term" value="F:zinc ion binding"/>
    <property type="evidence" value="ECO:0007669"/>
    <property type="project" value="UniProtKB-KW"/>
</dbReference>
<dbReference type="FunFam" id="3.30.160.60:FF:001465">
    <property type="entry name" value="Zinc finger protein 560"/>
    <property type="match status" value="1"/>
</dbReference>
<evidence type="ECO:0000256" key="9">
    <source>
        <dbReference type="SAM" id="MobiDB-lite"/>
    </source>
</evidence>
<evidence type="ECO:0000256" key="6">
    <source>
        <dbReference type="ARBA" id="ARBA00023125"/>
    </source>
</evidence>
<reference evidence="11" key="1">
    <citation type="submission" date="2025-08" db="UniProtKB">
        <authorList>
            <consortium name="Ensembl"/>
        </authorList>
    </citation>
    <scope>IDENTIFICATION</scope>
</reference>
<dbReference type="GO" id="GO:0000122">
    <property type="term" value="P:negative regulation of transcription by RNA polymerase II"/>
    <property type="evidence" value="ECO:0007669"/>
    <property type="project" value="UniProtKB-ARBA"/>
</dbReference>
<dbReference type="FunFam" id="3.30.160.60:FF:002343">
    <property type="entry name" value="Zinc finger protein 33A"/>
    <property type="match status" value="1"/>
</dbReference>
<protein>
    <recommendedName>
        <fullName evidence="10">C2H2-type domain-containing protein</fullName>
    </recommendedName>
</protein>
<dbReference type="FunFam" id="3.30.160.60:FF:000478">
    <property type="entry name" value="Zinc finger protein 133"/>
    <property type="match status" value="1"/>
</dbReference>
<dbReference type="GeneTree" id="ENSGT01150000286958"/>
<evidence type="ECO:0000313" key="12">
    <source>
        <dbReference type="Proteomes" id="UP000264820"/>
    </source>
</evidence>
<dbReference type="InterPro" id="IPR050331">
    <property type="entry name" value="Zinc_finger"/>
</dbReference>
<dbReference type="InterPro" id="IPR013087">
    <property type="entry name" value="Znf_C2H2_type"/>
</dbReference>
<dbReference type="GO" id="GO:0003677">
    <property type="term" value="F:DNA binding"/>
    <property type="evidence" value="ECO:0007669"/>
    <property type="project" value="UniProtKB-KW"/>
</dbReference>
<evidence type="ECO:0000313" key="11">
    <source>
        <dbReference type="Ensembl" id="ENSHCOP00000025369.1"/>
    </source>
</evidence>
<feature type="domain" description="C2H2-type" evidence="10">
    <location>
        <begin position="140"/>
        <end position="167"/>
    </location>
</feature>
<dbReference type="PANTHER" id="PTHR16515">
    <property type="entry name" value="PR DOMAIN ZINC FINGER PROTEIN"/>
    <property type="match status" value="1"/>
</dbReference>